<dbReference type="PANTHER" id="PTHR30353">
    <property type="entry name" value="INNER MEMBRANE PROTEIN DEDA-RELATED"/>
    <property type="match status" value="1"/>
</dbReference>
<keyword evidence="5 7" id="KW-1133">Transmembrane helix</keyword>
<feature type="domain" description="VTT" evidence="8">
    <location>
        <begin position="45"/>
        <end position="170"/>
    </location>
</feature>
<protein>
    <recommendedName>
        <fullName evidence="8">VTT domain-containing protein</fullName>
    </recommendedName>
</protein>
<evidence type="ECO:0000256" key="4">
    <source>
        <dbReference type="ARBA" id="ARBA00022692"/>
    </source>
</evidence>
<keyword evidence="4 7" id="KW-0812">Transmembrane</keyword>
<keyword evidence="6 7" id="KW-0472">Membrane</keyword>
<dbReference type="RefSeq" id="WP_120369430.1">
    <property type="nucleotide sequence ID" value="NZ_BKYM01000009.1"/>
</dbReference>
<proteinExistence type="inferred from homology"/>
<comment type="caution">
    <text evidence="9">The sequence shown here is derived from an EMBL/GenBank/DDBJ whole genome shotgun (WGS) entry which is preliminary data.</text>
</comment>
<dbReference type="InterPro" id="IPR032816">
    <property type="entry name" value="VTT_dom"/>
</dbReference>
<dbReference type="AlphaFoldDB" id="A0A3A8EJS2"/>
<dbReference type="Proteomes" id="UP000269001">
    <property type="component" value="Unassembled WGS sequence"/>
</dbReference>
<sequence>MEFFNFLLGFEHYLPILIQEYGLWIYAILFLIIFCETAFIFMFFLPGDSLLLAVGALCATVPMMNLGFVIILLSIAATLGYMVNYHIGRRMGVRVFEIKSRFIKHEHLLKTHAYFKRHGAITILVARFIPFVRSFAPFAAGSSAMNYTVFSMYNIIGAFVWIALLVTAGYLLGHTVMFIGDIE</sequence>
<evidence type="ECO:0000259" key="8">
    <source>
        <dbReference type="Pfam" id="PF09335"/>
    </source>
</evidence>
<feature type="transmembrane region" description="Helical" evidence="7">
    <location>
        <begin position="50"/>
        <end position="83"/>
    </location>
</feature>
<dbReference type="EMBL" id="RAXU01000004">
    <property type="protein sequence ID" value="RKG35142.1"/>
    <property type="molecule type" value="Genomic_DNA"/>
</dbReference>
<dbReference type="InterPro" id="IPR032818">
    <property type="entry name" value="DedA-like"/>
</dbReference>
<feature type="transmembrane region" description="Helical" evidence="7">
    <location>
        <begin position="21"/>
        <end position="44"/>
    </location>
</feature>
<evidence type="ECO:0000256" key="6">
    <source>
        <dbReference type="ARBA" id="ARBA00023136"/>
    </source>
</evidence>
<dbReference type="PANTHER" id="PTHR30353:SF0">
    <property type="entry name" value="TRANSMEMBRANE PROTEIN"/>
    <property type="match status" value="1"/>
</dbReference>
<keyword evidence="3 7" id="KW-1003">Cell membrane</keyword>
<comment type="similarity">
    <text evidence="2 7">Belongs to the DedA family.</text>
</comment>
<evidence type="ECO:0000256" key="1">
    <source>
        <dbReference type="ARBA" id="ARBA00004651"/>
    </source>
</evidence>
<dbReference type="Pfam" id="PF09335">
    <property type="entry name" value="VTT_dom"/>
    <property type="match status" value="1"/>
</dbReference>
<name>A0A3A8EJS2_9GAMM</name>
<evidence type="ECO:0000256" key="7">
    <source>
        <dbReference type="RuleBase" id="RU367016"/>
    </source>
</evidence>
<gene>
    <name evidence="9" type="ORF">D7V21_04995</name>
</gene>
<feature type="transmembrane region" description="Helical" evidence="7">
    <location>
        <begin position="152"/>
        <end position="173"/>
    </location>
</feature>
<evidence type="ECO:0000313" key="9">
    <source>
        <dbReference type="EMBL" id="RKG35142.1"/>
    </source>
</evidence>
<comment type="subcellular location">
    <subcellularLocation>
        <location evidence="1 7">Cell membrane</location>
        <topology evidence="1 7">Multi-pass membrane protein</topology>
    </subcellularLocation>
</comment>
<accession>A0A3A8EJS2</accession>
<evidence type="ECO:0000256" key="2">
    <source>
        <dbReference type="ARBA" id="ARBA00010792"/>
    </source>
</evidence>
<evidence type="ECO:0000256" key="5">
    <source>
        <dbReference type="ARBA" id="ARBA00022989"/>
    </source>
</evidence>
<feature type="transmembrane region" description="Helical" evidence="7">
    <location>
        <begin position="120"/>
        <end position="140"/>
    </location>
</feature>
<keyword evidence="10" id="KW-1185">Reference proteome</keyword>
<dbReference type="GO" id="GO:0005886">
    <property type="term" value="C:plasma membrane"/>
    <property type="evidence" value="ECO:0007669"/>
    <property type="project" value="UniProtKB-SubCell"/>
</dbReference>
<evidence type="ECO:0000313" key="10">
    <source>
        <dbReference type="Proteomes" id="UP000269001"/>
    </source>
</evidence>
<organism evidence="9 10">
    <name type="scientific">Acinetobacter guerrae</name>
    <dbReference type="NCBI Taxonomy" id="1843371"/>
    <lineage>
        <taxon>Bacteria</taxon>
        <taxon>Pseudomonadati</taxon>
        <taxon>Pseudomonadota</taxon>
        <taxon>Gammaproteobacteria</taxon>
        <taxon>Moraxellales</taxon>
        <taxon>Moraxellaceae</taxon>
        <taxon>Acinetobacter</taxon>
    </lineage>
</organism>
<reference evidence="9 10" key="1">
    <citation type="submission" date="2018-09" db="EMBL/GenBank/DDBJ databases">
        <title>The draft genome of Acinetobacter spp. strains.</title>
        <authorList>
            <person name="Qin J."/>
            <person name="Feng Y."/>
            <person name="Zong Z."/>
        </authorList>
    </citation>
    <scope>NUCLEOTIDE SEQUENCE [LARGE SCALE GENOMIC DNA]</scope>
    <source>
        <strain evidence="9 10">WCHAc060096</strain>
    </source>
</reference>
<evidence type="ECO:0000256" key="3">
    <source>
        <dbReference type="ARBA" id="ARBA00022475"/>
    </source>
</evidence>